<evidence type="ECO:0000313" key="2">
    <source>
        <dbReference type="Proteomes" id="UP000236449"/>
    </source>
</evidence>
<dbReference type="OrthoDB" id="5918473at2"/>
<gene>
    <name evidence="1" type="ORF">C1N32_03975</name>
</gene>
<dbReference type="AlphaFoldDB" id="A0A2J8I6K8"/>
<dbReference type="RefSeq" id="WP_102965453.1">
    <property type="nucleotide sequence ID" value="NZ_POSK01000002.1"/>
</dbReference>
<accession>A0A2J8I6K8</accession>
<dbReference type="Gene3D" id="1.10.30.50">
    <property type="match status" value="1"/>
</dbReference>
<evidence type="ECO:0008006" key="3">
    <source>
        <dbReference type="Google" id="ProtNLM"/>
    </source>
</evidence>
<comment type="caution">
    <text evidence="1">The sequence shown here is derived from an EMBL/GenBank/DDBJ whole genome shotgun (WGS) entry which is preliminary data.</text>
</comment>
<name>A0A2J8I6K8_VIBDI</name>
<protein>
    <recommendedName>
        <fullName evidence="3">HNH endonuclease</fullName>
    </recommendedName>
</protein>
<evidence type="ECO:0000313" key="1">
    <source>
        <dbReference type="EMBL" id="PNI06165.1"/>
    </source>
</evidence>
<organism evidence="1 2">
    <name type="scientific">Vibrio diazotrophicus</name>
    <dbReference type="NCBI Taxonomy" id="685"/>
    <lineage>
        <taxon>Bacteria</taxon>
        <taxon>Pseudomonadati</taxon>
        <taxon>Pseudomonadota</taxon>
        <taxon>Gammaproteobacteria</taxon>
        <taxon>Vibrionales</taxon>
        <taxon>Vibrionaceae</taxon>
        <taxon>Vibrio</taxon>
    </lineage>
</organism>
<proteinExistence type="predicted"/>
<dbReference type="EMBL" id="POSK01000002">
    <property type="protein sequence ID" value="PNI06165.1"/>
    <property type="molecule type" value="Genomic_DNA"/>
</dbReference>
<dbReference type="Proteomes" id="UP000236449">
    <property type="component" value="Unassembled WGS sequence"/>
</dbReference>
<reference evidence="1 2" key="1">
    <citation type="submission" date="2018-01" db="EMBL/GenBank/DDBJ databases">
        <title>Draft genome sequences of six Vibrio diazotrophicus strains isolated from deep-sea sediments of the Baltic Sea.</title>
        <authorList>
            <person name="Castillo D."/>
            <person name="Vandieken V."/>
            <person name="Chiang O."/>
            <person name="Middelboe M."/>
        </authorList>
    </citation>
    <scope>NUCLEOTIDE SEQUENCE [LARGE SCALE GENOMIC DNA]</scope>
    <source>
        <strain evidence="1 2">60.27F</strain>
    </source>
</reference>
<sequence length="225" mass="26662">MIHFPKKANPEIEAWLSHQKELKAGSYDSDEILVQLAKDFKNKCYICEDTVKSIRIEHFRPKVLGKDQEFDWFNLFNACDHCNAIKSDDYRNLIDCTQDYPDRKIKFEVNPMNPLGEQVVITQIDTQVHEDTINLLNAVYRGTNKRKQLEAQNIVTDLLEELNDFDDLITDYLESPEQHEIDDIRDEVNNESKFTAFKRWFVLNNPEYKEKFQPLFEDEALEEHQ</sequence>